<feature type="signal peptide" evidence="1">
    <location>
        <begin position="1"/>
        <end position="22"/>
    </location>
</feature>
<protein>
    <recommendedName>
        <fullName evidence="4">Outer membrane protein beta-barrel domain-containing protein</fullName>
    </recommendedName>
</protein>
<keyword evidence="1" id="KW-0732">Signal</keyword>
<evidence type="ECO:0008006" key="4">
    <source>
        <dbReference type="Google" id="ProtNLM"/>
    </source>
</evidence>
<evidence type="ECO:0000313" key="3">
    <source>
        <dbReference type="Proteomes" id="UP000184420"/>
    </source>
</evidence>
<dbReference type="EMBL" id="FRBL01000001">
    <property type="protein sequence ID" value="SHK98995.1"/>
    <property type="molecule type" value="Genomic_DNA"/>
</dbReference>
<accession>A0A1M6WZJ8</accession>
<evidence type="ECO:0000256" key="1">
    <source>
        <dbReference type="SAM" id="SignalP"/>
    </source>
</evidence>
<dbReference type="Pfam" id="PF19515">
    <property type="entry name" value="DUF6048"/>
    <property type="match status" value="1"/>
</dbReference>
<dbReference type="RefSeq" id="WP_073078235.1">
    <property type="nucleotide sequence ID" value="NZ_FRBL01000001.1"/>
</dbReference>
<evidence type="ECO:0000313" key="2">
    <source>
        <dbReference type="EMBL" id="SHK98995.1"/>
    </source>
</evidence>
<reference evidence="2 3" key="1">
    <citation type="submission" date="2016-11" db="EMBL/GenBank/DDBJ databases">
        <authorList>
            <person name="Jaros S."/>
            <person name="Januszkiewicz K."/>
            <person name="Wedrychowicz H."/>
        </authorList>
    </citation>
    <scope>NUCLEOTIDE SEQUENCE [LARGE SCALE GENOMIC DNA]</scope>
    <source>
        <strain evidence="2 3">DSM 27406</strain>
    </source>
</reference>
<proteinExistence type="predicted"/>
<gene>
    <name evidence="2" type="ORF">SAMN05444266_101826</name>
</gene>
<dbReference type="AlphaFoldDB" id="A0A1M6WZJ8"/>
<dbReference type="STRING" id="1419482.SAMN05444266_101826"/>
<keyword evidence="3" id="KW-1185">Reference proteome</keyword>
<dbReference type="Proteomes" id="UP000184420">
    <property type="component" value="Unassembled WGS sequence"/>
</dbReference>
<feature type="chain" id="PRO_5012816519" description="Outer membrane protein beta-barrel domain-containing protein" evidence="1">
    <location>
        <begin position="23"/>
        <end position="267"/>
    </location>
</feature>
<dbReference type="InterPro" id="IPR046111">
    <property type="entry name" value="DUF6048"/>
</dbReference>
<dbReference type="OrthoDB" id="1199048at2"/>
<organism evidence="2 3">
    <name type="scientific">Chitinophaga jiangningensis</name>
    <dbReference type="NCBI Taxonomy" id="1419482"/>
    <lineage>
        <taxon>Bacteria</taxon>
        <taxon>Pseudomonadati</taxon>
        <taxon>Bacteroidota</taxon>
        <taxon>Chitinophagia</taxon>
        <taxon>Chitinophagales</taxon>
        <taxon>Chitinophagaceae</taxon>
        <taxon>Chitinophaga</taxon>
    </lineage>
</organism>
<name>A0A1M6WZJ8_9BACT</name>
<sequence>MIRTFNFSFILSSCLFCGTLFAQKKTAAPAAKPAADTSHQSAVKKVTATPVKDSSWLVPGGLRIGVDLGRIVNNIYYPYRQEYTIVADARLNANTYAALEIGYTNTPYSDTNYTYKGNGMFATIGLDYNFLKRQYVNEKNMFFGGIRYGISHFNYEVPTYTIHAPYWGGQLSGSYPKTNVTAHWAELVLGLKTEVLKNFFLGWNVRTRILINNVDKDGFTPLTIPGFGSGSKNAVFDMQYTISYVLPFYKVRERDVPPKVKKPVSTR</sequence>